<proteinExistence type="predicted"/>
<gene>
    <name evidence="4" type="ORF">DXN05_04155</name>
</gene>
<dbReference type="InterPro" id="IPR050582">
    <property type="entry name" value="HAD-like_SerB"/>
</dbReference>
<dbReference type="NCBIfam" id="TIGR01490">
    <property type="entry name" value="HAD-SF-IB-hyp1"/>
    <property type="match status" value="1"/>
</dbReference>
<organism evidence="4 5">
    <name type="scientific">Deminuibacter soli</name>
    <dbReference type="NCBI Taxonomy" id="2291815"/>
    <lineage>
        <taxon>Bacteria</taxon>
        <taxon>Pseudomonadati</taxon>
        <taxon>Bacteroidota</taxon>
        <taxon>Chitinophagia</taxon>
        <taxon>Chitinophagales</taxon>
        <taxon>Chitinophagaceae</taxon>
        <taxon>Deminuibacter</taxon>
    </lineage>
</organism>
<dbReference type="PANTHER" id="PTHR43344:SF13">
    <property type="entry name" value="PHOSPHATASE RV3661-RELATED"/>
    <property type="match status" value="1"/>
</dbReference>
<comment type="caution">
    <text evidence="4">The sequence shown here is derived from an EMBL/GenBank/DDBJ whole genome shotgun (WGS) entry which is preliminary data.</text>
</comment>
<dbReference type="GO" id="GO:0046872">
    <property type="term" value="F:metal ion binding"/>
    <property type="evidence" value="ECO:0007669"/>
    <property type="project" value="UniProtKB-KW"/>
</dbReference>
<dbReference type="InterPro" id="IPR036412">
    <property type="entry name" value="HAD-like_sf"/>
</dbReference>
<dbReference type="Proteomes" id="UP000261284">
    <property type="component" value="Unassembled WGS sequence"/>
</dbReference>
<dbReference type="Gene3D" id="1.20.1440.100">
    <property type="entry name" value="SG protein - dephosphorylation function"/>
    <property type="match status" value="1"/>
</dbReference>
<reference evidence="4 5" key="1">
    <citation type="submission" date="2018-08" db="EMBL/GenBank/DDBJ databases">
        <title>Chitinophagaceae sp. K23C18032701, a novel bacterium isolated from forest soil.</title>
        <authorList>
            <person name="Wang C."/>
        </authorList>
    </citation>
    <scope>NUCLEOTIDE SEQUENCE [LARGE SCALE GENOMIC DNA]</scope>
    <source>
        <strain evidence="4 5">K23C18032701</strain>
    </source>
</reference>
<dbReference type="SUPFAM" id="SSF56784">
    <property type="entry name" value="HAD-like"/>
    <property type="match status" value="1"/>
</dbReference>
<name>A0A3E1NQH1_9BACT</name>
<dbReference type="AlphaFoldDB" id="A0A3E1NQH1"/>
<dbReference type="NCBIfam" id="TIGR01488">
    <property type="entry name" value="HAD-SF-IB"/>
    <property type="match status" value="1"/>
</dbReference>
<keyword evidence="2 4" id="KW-0378">Hydrolase</keyword>
<evidence type="ECO:0000256" key="2">
    <source>
        <dbReference type="ARBA" id="ARBA00022801"/>
    </source>
</evidence>
<keyword evidence="3" id="KW-0460">Magnesium</keyword>
<protein>
    <submittedName>
        <fullName evidence="4">Haloacid dehalogenase-like hydrolase</fullName>
    </submittedName>
</protein>
<evidence type="ECO:0000313" key="5">
    <source>
        <dbReference type="Proteomes" id="UP000261284"/>
    </source>
</evidence>
<dbReference type="GO" id="GO:0016787">
    <property type="term" value="F:hydrolase activity"/>
    <property type="evidence" value="ECO:0007669"/>
    <property type="project" value="UniProtKB-KW"/>
</dbReference>
<sequence>MQYDFMKNYSDNSIAFFDFDGTLTSKDTLIELLKFARGKTRFYAGLVVLSPMLAAFKARLISNQRAKEIMLSFYLKGMPAEEFESICKDFAATHLPSLFRKPALTELRRHLQNDTQVVIVSASPENWILPWCQQFNIKCIATKLKVRDGKITGKISGRNCQGNEKVKHILKKYNLSHYTKIYAYGDTPDDLPMLSLATESFYKPFKEQLI</sequence>
<dbReference type="Gene3D" id="3.40.50.1000">
    <property type="entry name" value="HAD superfamily/HAD-like"/>
    <property type="match status" value="1"/>
</dbReference>
<dbReference type="InterPro" id="IPR006385">
    <property type="entry name" value="HAD_hydro_SerB1"/>
</dbReference>
<accession>A0A3E1NQH1</accession>
<evidence type="ECO:0000313" key="4">
    <source>
        <dbReference type="EMBL" id="RFM30172.1"/>
    </source>
</evidence>
<dbReference type="PANTHER" id="PTHR43344">
    <property type="entry name" value="PHOSPHOSERINE PHOSPHATASE"/>
    <property type="match status" value="1"/>
</dbReference>
<dbReference type="EMBL" id="QTJU01000001">
    <property type="protein sequence ID" value="RFM30172.1"/>
    <property type="molecule type" value="Genomic_DNA"/>
</dbReference>
<evidence type="ECO:0000256" key="3">
    <source>
        <dbReference type="ARBA" id="ARBA00022842"/>
    </source>
</evidence>
<keyword evidence="5" id="KW-1185">Reference proteome</keyword>
<evidence type="ECO:0000256" key="1">
    <source>
        <dbReference type="ARBA" id="ARBA00022723"/>
    </source>
</evidence>
<dbReference type="Pfam" id="PF12710">
    <property type="entry name" value="HAD"/>
    <property type="match status" value="1"/>
</dbReference>
<dbReference type="InterPro" id="IPR023214">
    <property type="entry name" value="HAD_sf"/>
</dbReference>
<keyword evidence="1" id="KW-0479">Metal-binding</keyword>